<name>A0ABY9YSD7_9GAMM</name>
<feature type="signal peptide" evidence="1">
    <location>
        <begin position="1"/>
        <end position="23"/>
    </location>
</feature>
<sequence>MKNLVAPLLCLLLAGCVSTPTQVNLVPTGITRTVRPPMDMQVKLVSVIIADPATQTGKVMLDATFPPVWRDAIQTSLDQAGLFSDDGSRNVTVYAKIRRFEFNPTGFSNTVDVDAVYSVVDRKSGDVVFEKEIVTSATNSASKTFNAQVRVINLWNQATQENIAKFVQALEAMPEPPSAAAAGT</sequence>
<keyword evidence="3" id="KW-1185">Reference proteome</keyword>
<protein>
    <recommendedName>
        <fullName evidence="4">Lipoprotein</fullName>
    </recommendedName>
</protein>
<keyword evidence="1" id="KW-0732">Signal</keyword>
<reference evidence="2 3" key="1">
    <citation type="submission" date="2022-12" db="EMBL/GenBank/DDBJ databases">
        <title>Two new species, Stenotrophomonas aracearum and Stenotrophomonas oahuensis, isolated from Anthurium (Araceae family) in Hawaii.</title>
        <authorList>
            <person name="Chunag S.C."/>
            <person name="Dobhal S."/>
            <person name="Alvarez A."/>
            <person name="Arif M."/>
        </authorList>
    </citation>
    <scope>NUCLEOTIDE SEQUENCE [LARGE SCALE GENOMIC DNA]</scope>
    <source>
        <strain evidence="2 3">A5586</strain>
    </source>
</reference>
<dbReference type="EMBL" id="CP115541">
    <property type="protein sequence ID" value="WNH53854.1"/>
    <property type="molecule type" value="Genomic_DNA"/>
</dbReference>
<evidence type="ECO:0000313" key="2">
    <source>
        <dbReference type="EMBL" id="WNH53854.1"/>
    </source>
</evidence>
<evidence type="ECO:0008006" key="4">
    <source>
        <dbReference type="Google" id="ProtNLM"/>
    </source>
</evidence>
<dbReference type="RefSeq" id="WP_311192984.1">
    <property type="nucleotide sequence ID" value="NZ_CP115541.1"/>
</dbReference>
<feature type="chain" id="PRO_5046370110" description="Lipoprotein" evidence="1">
    <location>
        <begin position="24"/>
        <end position="184"/>
    </location>
</feature>
<proteinExistence type="predicted"/>
<dbReference type="Proteomes" id="UP001302072">
    <property type="component" value="Chromosome"/>
</dbReference>
<dbReference type="PROSITE" id="PS51257">
    <property type="entry name" value="PROKAR_LIPOPROTEIN"/>
    <property type="match status" value="1"/>
</dbReference>
<gene>
    <name evidence="2" type="ORF">PDM29_06125</name>
</gene>
<evidence type="ECO:0000256" key="1">
    <source>
        <dbReference type="SAM" id="SignalP"/>
    </source>
</evidence>
<dbReference type="SUPFAM" id="SSF159594">
    <property type="entry name" value="XCC0632-like"/>
    <property type="match status" value="1"/>
</dbReference>
<evidence type="ECO:0000313" key="3">
    <source>
        <dbReference type="Proteomes" id="UP001302072"/>
    </source>
</evidence>
<accession>A0ABY9YSD7</accession>
<organism evidence="2 3">
    <name type="scientific">Stenotrophomonas oahuensis</name>
    <dbReference type="NCBI Taxonomy" id="3003271"/>
    <lineage>
        <taxon>Bacteria</taxon>
        <taxon>Pseudomonadati</taxon>
        <taxon>Pseudomonadota</taxon>
        <taxon>Gammaproteobacteria</taxon>
        <taxon>Lysobacterales</taxon>
        <taxon>Lysobacteraceae</taxon>
        <taxon>Stenotrophomonas</taxon>
    </lineage>
</organism>